<dbReference type="Gene3D" id="3.40.50.300">
    <property type="entry name" value="P-loop containing nucleotide triphosphate hydrolases"/>
    <property type="match status" value="1"/>
</dbReference>
<evidence type="ECO:0000313" key="6">
    <source>
        <dbReference type="Proteomes" id="UP000184418"/>
    </source>
</evidence>
<dbReference type="PROSITE" id="PS50893">
    <property type="entry name" value="ABC_TRANSPORTER_2"/>
    <property type="match status" value="1"/>
</dbReference>
<gene>
    <name evidence="5" type="ORF">SAMN02745146_2417</name>
</gene>
<dbReference type="PANTHER" id="PTHR42781">
    <property type="entry name" value="SPERMIDINE/PUTRESCINE IMPORT ATP-BINDING PROTEIN POTA"/>
    <property type="match status" value="1"/>
</dbReference>
<evidence type="ECO:0000256" key="1">
    <source>
        <dbReference type="ARBA" id="ARBA00022448"/>
    </source>
</evidence>
<protein>
    <submittedName>
        <fullName evidence="5">Iron(III) transport system ATP-binding protein</fullName>
    </submittedName>
</protein>
<dbReference type="Pfam" id="PF08402">
    <property type="entry name" value="TOBE_2"/>
    <property type="match status" value="1"/>
</dbReference>
<accession>A0A1M6GW56</accession>
<organism evidence="5 6">
    <name type="scientific">Hymenobacter daecheongensis DSM 21074</name>
    <dbReference type="NCBI Taxonomy" id="1121955"/>
    <lineage>
        <taxon>Bacteria</taxon>
        <taxon>Pseudomonadati</taxon>
        <taxon>Bacteroidota</taxon>
        <taxon>Cytophagia</taxon>
        <taxon>Cytophagales</taxon>
        <taxon>Hymenobacteraceae</taxon>
        <taxon>Hymenobacter</taxon>
    </lineage>
</organism>
<dbReference type="AlphaFoldDB" id="A0A1M6GW56"/>
<keyword evidence="2" id="KW-0547">Nucleotide-binding</keyword>
<dbReference type="GO" id="GO:0016887">
    <property type="term" value="F:ATP hydrolysis activity"/>
    <property type="evidence" value="ECO:0007669"/>
    <property type="project" value="InterPro"/>
</dbReference>
<dbReference type="SUPFAM" id="SSF52540">
    <property type="entry name" value="P-loop containing nucleoside triphosphate hydrolases"/>
    <property type="match status" value="1"/>
</dbReference>
<dbReference type="InterPro" id="IPR050093">
    <property type="entry name" value="ABC_SmlMolc_Importer"/>
</dbReference>
<dbReference type="EMBL" id="FQYN01000004">
    <property type="protein sequence ID" value="SHJ14145.1"/>
    <property type="molecule type" value="Genomic_DNA"/>
</dbReference>
<dbReference type="STRING" id="1121955.SAMN02745146_2417"/>
<dbReference type="InterPro" id="IPR003593">
    <property type="entry name" value="AAA+_ATPase"/>
</dbReference>
<dbReference type="Proteomes" id="UP000184418">
    <property type="component" value="Unassembled WGS sequence"/>
</dbReference>
<evidence type="ECO:0000259" key="4">
    <source>
        <dbReference type="PROSITE" id="PS50893"/>
    </source>
</evidence>
<dbReference type="GO" id="GO:0022857">
    <property type="term" value="F:transmembrane transporter activity"/>
    <property type="evidence" value="ECO:0007669"/>
    <property type="project" value="InterPro"/>
</dbReference>
<feature type="domain" description="ABC transporter" evidence="4">
    <location>
        <begin position="4"/>
        <end position="231"/>
    </location>
</feature>
<keyword evidence="3 5" id="KW-0067">ATP-binding</keyword>
<reference evidence="5 6" key="1">
    <citation type="submission" date="2016-11" db="EMBL/GenBank/DDBJ databases">
        <authorList>
            <person name="Jaros S."/>
            <person name="Januszkiewicz K."/>
            <person name="Wedrychowicz H."/>
        </authorList>
    </citation>
    <scope>NUCLEOTIDE SEQUENCE [LARGE SCALE GENOMIC DNA]</scope>
    <source>
        <strain evidence="5 6">DSM 21074</strain>
    </source>
</reference>
<keyword evidence="1" id="KW-0813">Transport</keyword>
<dbReference type="GO" id="GO:0005524">
    <property type="term" value="F:ATP binding"/>
    <property type="evidence" value="ECO:0007669"/>
    <property type="project" value="UniProtKB-KW"/>
</dbReference>
<dbReference type="PROSITE" id="PS00211">
    <property type="entry name" value="ABC_TRANSPORTER_1"/>
    <property type="match status" value="1"/>
</dbReference>
<proteinExistence type="predicted"/>
<sequence length="328" mass="35892">MSLLTVSGIQLQEKGRVVLHDISFAQQPGQKLALAAETGAGKSTLLQIIAGLIQPDSGEVRFAGARVKGPQEQLVPGHAGIAYLSQHFELPKFLRVEQVLHYANRQADDEARRVYEVCRIGHLGARRTDQLSGGERQRIALARLLLAGPRLLLLDEPYSNLDRVHRQLLKSVVRDLGEQLAITCLLVSHDPADTLSWADEILVLKQGRLIQQDTPERIYRHPTDAYTAGLFGDYSVLKGADAKALAKAAGRKLQGPEMLVRPEEFRLNFDGEGRAGRVKEVRFLGSYYEVDVALAHSQITARISSAAGLVRGAKVAVSLTDTNIVLSS</sequence>
<evidence type="ECO:0000256" key="3">
    <source>
        <dbReference type="ARBA" id="ARBA00022840"/>
    </source>
</evidence>
<dbReference type="InterPro" id="IPR003439">
    <property type="entry name" value="ABC_transporter-like_ATP-bd"/>
</dbReference>
<dbReference type="InterPro" id="IPR017871">
    <property type="entry name" value="ABC_transporter-like_CS"/>
</dbReference>
<name>A0A1M6GW56_9BACT</name>
<dbReference type="InterPro" id="IPR013611">
    <property type="entry name" value="Transp-assoc_OB_typ2"/>
</dbReference>
<dbReference type="InterPro" id="IPR027417">
    <property type="entry name" value="P-loop_NTPase"/>
</dbReference>
<evidence type="ECO:0000313" key="5">
    <source>
        <dbReference type="EMBL" id="SHJ14145.1"/>
    </source>
</evidence>
<dbReference type="OrthoDB" id="9802264at2"/>
<dbReference type="SMART" id="SM00382">
    <property type="entry name" value="AAA"/>
    <property type="match status" value="1"/>
</dbReference>
<dbReference type="InterPro" id="IPR008995">
    <property type="entry name" value="Mo/tungstate-bd_C_term_dom"/>
</dbReference>
<dbReference type="SUPFAM" id="SSF50331">
    <property type="entry name" value="MOP-like"/>
    <property type="match status" value="1"/>
</dbReference>
<evidence type="ECO:0000256" key="2">
    <source>
        <dbReference type="ARBA" id="ARBA00022741"/>
    </source>
</evidence>
<dbReference type="PANTHER" id="PTHR42781:SF4">
    <property type="entry name" value="SPERMIDINE_PUTRESCINE IMPORT ATP-BINDING PROTEIN POTA"/>
    <property type="match status" value="1"/>
</dbReference>
<keyword evidence="6" id="KW-1185">Reference proteome</keyword>
<dbReference type="RefSeq" id="WP_073109450.1">
    <property type="nucleotide sequence ID" value="NZ_FQYN01000004.1"/>
</dbReference>
<dbReference type="GO" id="GO:0043190">
    <property type="term" value="C:ATP-binding cassette (ABC) transporter complex"/>
    <property type="evidence" value="ECO:0007669"/>
    <property type="project" value="InterPro"/>
</dbReference>
<dbReference type="Pfam" id="PF00005">
    <property type="entry name" value="ABC_tran"/>
    <property type="match status" value="1"/>
</dbReference>